<dbReference type="PANTHER" id="PTHR11280">
    <property type="entry name" value="GLUCOSAMINE-6-PHOSPHATE ISOMERASE"/>
    <property type="match status" value="1"/>
</dbReference>
<gene>
    <name evidence="2" type="ORF">SAMN04487996_1245</name>
</gene>
<protein>
    <submittedName>
        <fullName evidence="2">Glucosamine-6-phosphate deaminase</fullName>
    </submittedName>
</protein>
<dbReference type="GO" id="GO:0006043">
    <property type="term" value="P:glucosamine catabolic process"/>
    <property type="evidence" value="ECO:0007669"/>
    <property type="project" value="TreeGrafter"/>
</dbReference>
<dbReference type="InterPro" id="IPR004547">
    <property type="entry name" value="Glucosamine6P_isomerase"/>
</dbReference>
<dbReference type="EMBL" id="FNAN01000024">
    <property type="protein sequence ID" value="SDG83594.1"/>
    <property type="molecule type" value="Genomic_DNA"/>
</dbReference>
<dbReference type="PANTHER" id="PTHR11280:SF6">
    <property type="entry name" value="GLUCOSAMINE-6-PHOSPHATE ISOMERASE NAGB"/>
    <property type="match status" value="1"/>
</dbReference>
<keyword evidence="3" id="KW-1185">Reference proteome</keyword>
<dbReference type="InterPro" id="IPR006148">
    <property type="entry name" value="Glc/Gal-6P_isomerase"/>
</dbReference>
<name>A0A1G7XHH9_9BACT</name>
<dbReference type="GO" id="GO:0005737">
    <property type="term" value="C:cytoplasm"/>
    <property type="evidence" value="ECO:0007669"/>
    <property type="project" value="TreeGrafter"/>
</dbReference>
<sequence length="257" mass="28433">MKVIISETKEELGQSAGAYAAMLIRDTITSQGYANVILATGTSQFETLNQLIEEKDIDWSKVTMFHLDEYIGLPVTHPASFRKYLSERFLSRVPALRASYLINGEGNLEEELAYLARNIGAHPIDVALVGIGENGHLAFNDPPADFETDSPYLVVNLDEPCRRQQMGEGWFGSLDEVPLQAISMSVRQILKSTHIICSVPDERKAVAVKDSLENEVSNAFPASILQLHPHCAFFLDRDSASLLTAIETADKDIEIPK</sequence>
<organism evidence="2 3">
    <name type="scientific">Dyadobacter soli</name>
    <dbReference type="NCBI Taxonomy" id="659014"/>
    <lineage>
        <taxon>Bacteria</taxon>
        <taxon>Pseudomonadati</taxon>
        <taxon>Bacteroidota</taxon>
        <taxon>Cytophagia</taxon>
        <taxon>Cytophagales</taxon>
        <taxon>Spirosomataceae</taxon>
        <taxon>Dyadobacter</taxon>
    </lineage>
</organism>
<dbReference type="SUPFAM" id="SSF100950">
    <property type="entry name" value="NagB/RpiA/CoA transferase-like"/>
    <property type="match status" value="1"/>
</dbReference>
<evidence type="ECO:0000259" key="1">
    <source>
        <dbReference type="Pfam" id="PF01182"/>
    </source>
</evidence>
<dbReference type="InterPro" id="IPR037171">
    <property type="entry name" value="NagB/RpiA_transferase-like"/>
</dbReference>
<dbReference type="GO" id="GO:0006046">
    <property type="term" value="P:N-acetylglucosamine catabolic process"/>
    <property type="evidence" value="ECO:0007669"/>
    <property type="project" value="TreeGrafter"/>
</dbReference>
<dbReference type="GO" id="GO:0004342">
    <property type="term" value="F:glucosamine-6-phosphate deaminase activity"/>
    <property type="evidence" value="ECO:0007669"/>
    <property type="project" value="InterPro"/>
</dbReference>
<dbReference type="GO" id="GO:0005975">
    <property type="term" value="P:carbohydrate metabolic process"/>
    <property type="evidence" value="ECO:0007669"/>
    <property type="project" value="InterPro"/>
</dbReference>
<accession>A0A1G7XHH9</accession>
<reference evidence="3" key="1">
    <citation type="submission" date="2016-10" db="EMBL/GenBank/DDBJ databases">
        <authorList>
            <person name="Varghese N."/>
            <person name="Submissions S."/>
        </authorList>
    </citation>
    <scope>NUCLEOTIDE SEQUENCE [LARGE SCALE GENOMIC DNA]</scope>
    <source>
        <strain evidence="3">DSM 25329</strain>
    </source>
</reference>
<dbReference type="AlphaFoldDB" id="A0A1G7XHH9"/>
<dbReference type="GO" id="GO:0042802">
    <property type="term" value="F:identical protein binding"/>
    <property type="evidence" value="ECO:0007669"/>
    <property type="project" value="TreeGrafter"/>
</dbReference>
<dbReference type="STRING" id="659014.SAMN04487996_1245"/>
<dbReference type="OrthoDB" id="9791139at2"/>
<evidence type="ECO:0000313" key="2">
    <source>
        <dbReference type="EMBL" id="SDG83594.1"/>
    </source>
</evidence>
<dbReference type="RefSeq" id="WP_090156909.1">
    <property type="nucleotide sequence ID" value="NZ_FNAN01000024.1"/>
</dbReference>
<dbReference type="Gene3D" id="3.40.50.1360">
    <property type="match status" value="1"/>
</dbReference>
<dbReference type="GO" id="GO:0019262">
    <property type="term" value="P:N-acetylneuraminate catabolic process"/>
    <property type="evidence" value="ECO:0007669"/>
    <property type="project" value="TreeGrafter"/>
</dbReference>
<dbReference type="Proteomes" id="UP000198748">
    <property type="component" value="Unassembled WGS sequence"/>
</dbReference>
<feature type="domain" description="Glucosamine/galactosamine-6-phosphate isomerase" evidence="1">
    <location>
        <begin position="8"/>
        <end position="226"/>
    </location>
</feature>
<proteinExistence type="predicted"/>
<evidence type="ECO:0000313" key="3">
    <source>
        <dbReference type="Proteomes" id="UP000198748"/>
    </source>
</evidence>
<dbReference type="Pfam" id="PF01182">
    <property type="entry name" value="Glucosamine_iso"/>
    <property type="match status" value="1"/>
</dbReference>
<dbReference type="CDD" id="cd01399">
    <property type="entry name" value="GlcN6P_deaminase"/>
    <property type="match status" value="1"/>
</dbReference>